<dbReference type="InterPro" id="IPR014017">
    <property type="entry name" value="DNA_helicase_UvrD-like_C"/>
</dbReference>
<dbReference type="GO" id="GO:0004527">
    <property type="term" value="F:exonuclease activity"/>
    <property type="evidence" value="ECO:0007669"/>
    <property type="project" value="UniProtKB-KW"/>
</dbReference>
<comment type="caution">
    <text evidence="17">The sequence shown here is derived from an EMBL/GenBank/DDBJ whole genome shotgun (WGS) entry which is preliminary data.</text>
</comment>
<dbReference type="EC" id="5.6.2.4" evidence="12"/>
<evidence type="ECO:0000256" key="8">
    <source>
        <dbReference type="ARBA" id="ARBA00023125"/>
    </source>
</evidence>
<keyword evidence="6" id="KW-0269">Exonuclease</keyword>
<evidence type="ECO:0000256" key="10">
    <source>
        <dbReference type="ARBA" id="ARBA00023235"/>
    </source>
</evidence>
<dbReference type="Gene3D" id="3.40.50.300">
    <property type="entry name" value="P-loop containing nucleotide triphosphate hydrolases"/>
    <property type="match status" value="3"/>
</dbReference>
<dbReference type="PROSITE" id="PS51217">
    <property type="entry name" value="UVRD_HELICASE_CTER"/>
    <property type="match status" value="1"/>
</dbReference>
<dbReference type="InterPro" id="IPR000212">
    <property type="entry name" value="DNA_helicase_UvrD/REP"/>
</dbReference>
<evidence type="ECO:0000259" key="15">
    <source>
        <dbReference type="PROSITE" id="PS51198"/>
    </source>
</evidence>
<dbReference type="GO" id="GO:0003677">
    <property type="term" value="F:DNA binding"/>
    <property type="evidence" value="ECO:0007669"/>
    <property type="project" value="UniProtKB-KW"/>
</dbReference>
<dbReference type="Pfam" id="PF00580">
    <property type="entry name" value="UvrD-helicase"/>
    <property type="match status" value="1"/>
</dbReference>
<dbReference type="PROSITE" id="PS51198">
    <property type="entry name" value="UVRD_HELICASE_ATP_BIND"/>
    <property type="match status" value="1"/>
</dbReference>
<evidence type="ECO:0000256" key="7">
    <source>
        <dbReference type="ARBA" id="ARBA00022840"/>
    </source>
</evidence>
<keyword evidence="10" id="KW-0413">Isomerase</keyword>
<keyword evidence="8" id="KW-0238">DNA-binding</keyword>
<dbReference type="InterPro" id="IPR014016">
    <property type="entry name" value="UvrD-like_ATP-bd"/>
</dbReference>
<evidence type="ECO:0000256" key="11">
    <source>
        <dbReference type="ARBA" id="ARBA00034617"/>
    </source>
</evidence>
<dbReference type="SUPFAM" id="SSF52540">
    <property type="entry name" value="P-loop containing nucleoside triphosphate hydrolases"/>
    <property type="match status" value="1"/>
</dbReference>
<dbReference type="GO" id="GO:0005524">
    <property type="term" value="F:ATP binding"/>
    <property type="evidence" value="ECO:0007669"/>
    <property type="project" value="UniProtKB-UniRule"/>
</dbReference>
<gene>
    <name evidence="17" type="ORF">A2W05_04840</name>
</gene>
<keyword evidence="9" id="KW-0234">DNA repair</keyword>
<dbReference type="InterPro" id="IPR011335">
    <property type="entry name" value="Restrct_endonuc-II-like"/>
</dbReference>
<evidence type="ECO:0000256" key="2">
    <source>
        <dbReference type="ARBA" id="ARBA00022741"/>
    </source>
</evidence>
<evidence type="ECO:0000313" key="17">
    <source>
        <dbReference type="EMBL" id="OGL45519.1"/>
    </source>
</evidence>
<dbReference type="EMBL" id="MGDE01000129">
    <property type="protein sequence ID" value="OGL45519.1"/>
    <property type="molecule type" value="Genomic_DNA"/>
</dbReference>
<comment type="catalytic activity">
    <reaction evidence="13">
        <text>ATP + H2O = ADP + phosphate + H(+)</text>
        <dbReference type="Rhea" id="RHEA:13065"/>
        <dbReference type="ChEBI" id="CHEBI:15377"/>
        <dbReference type="ChEBI" id="CHEBI:15378"/>
        <dbReference type="ChEBI" id="CHEBI:30616"/>
        <dbReference type="ChEBI" id="CHEBI:43474"/>
        <dbReference type="ChEBI" id="CHEBI:456216"/>
        <dbReference type="EC" id="5.6.2.4"/>
    </reaction>
</comment>
<accession>A0A1F7RVC2</accession>
<evidence type="ECO:0000259" key="16">
    <source>
        <dbReference type="PROSITE" id="PS51217"/>
    </source>
</evidence>
<proteinExistence type="predicted"/>
<dbReference type="GO" id="GO:0000725">
    <property type="term" value="P:recombinational repair"/>
    <property type="evidence" value="ECO:0007669"/>
    <property type="project" value="TreeGrafter"/>
</dbReference>
<sequence length="1022" mass="116268">MNNVIGYDARNNAITSPENVIVTAGAGTGKTTILIDKLSRLITTDKMPIDQIVALTFTEKAANEMKIRLLQKLTELKSTSSGSTSALIDTTISKLAMAHIGTIHSFCAHILRTFPIEAGVSPNFTVDEGNVFDTLLESEWRYWLEREMILNSPNRERWLALLQSLKISEIEQFVRNACNFTTPLDKLKTDNPDISMLLDVTLPFVSNFRKKFIESGYVNFDGLLTITRDLLKSNTSVRRELKRAFRAILLDEAQDNDPIQVEIILYLSERENNNAINPRDIKPKRGKLFIVGDSKQSIYSFRGADIEAFELMRTIVKENGGEEYNLQTNFRSHSGIVDTTNALFSRIIEKNELLQPEYTPIYANRKKREDIKSQKVELWYAVANKDKGNNALSVTVGADEAREIEADAIAKFITTSVGKLLIMAEGNIIRPLEYKDIALLFRKRTTSNAYLDAIKLSGIPYITQDEHTFYRTQEIIDMFNILKAIEDPNDRIALVGVLRSPLASASDRDIYELHKLECLDYRKDIPSSFNTNNNVAKIYPTLRNLHNLAGEFTPYQLINKILEETFLLELSALSYYGEQAVSNILKMRSIAIELSNKPDITLKSLIDLMNRRIKDIEKEGESPLADETINAVKILSIHKAKGLEFPVVIIPDLHGSQNASPEKVEIKYNWLKDKVGIKIGDIENTDYDYVNNHVKDKLSAEEKRILYVAMTRAREMLILTGSGDARGKSNFIATIRNAVIANNDKAHQEKKDKATNIRNIGTGDYKKCGIDIRYITKEHHKMPIIAPHIKDDITVGTKKINYKDLRAKWRKRQERYDYISSIPRFVSPTELIKQSHLQQHTHQEHNTEGVVIGVICHRTMELWDFDVATISKYIEIAIKESTAVLGEKVEHIKTKVNGIFSAFVNSDIYKEIKSAKVLAREAPFVMKSFQLANNNTAVEQIIDGRMDLLYEYEGETIVADYKTDTIRTKKDVDEKVKFYKEQYESYREAVKRSMGIENPVVKLIFLQVISPQGKLQAKSVTI</sequence>
<dbReference type="Pfam" id="PF13361">
    <property type="entry name" value="UvrD_C"/>
    <property type="match status" value="1"/>
</dbReference>
<dbReference type="GO" id="GO:0043138">
    <property type="term" value="F:3'-5' DNA helicase activity"/>
    <property type="evidence" value="ECO:0007669"/>
    <property type="project" value="UniProtKB-EC"/>
</dbReference>
<evidence type="ECO:0000256" key="4">
    <source>
        <dbReference type="ARBA" id="ARBA00022801"/>
    </source>
</evidence>
<evidence type="ECO:0000256" key="3">
    <source>
        <dbReference type="ARBA" id="ARBA00022763"/>
    </source>
</evidence>
<evidence type="ECO:0000256" key="14">
    <source>
        <dbReference type="PROSITE-ProRule" id="PRU00560"/>
    </source>
</evidence>
<dbReference type="Proteomes" id="UP000178797">
    <property type="component" value="Unassembled WGS sequence"/>
</dbReference>
<dbReference type="SUPFAM" id="SSF52980">
    <property type="entry name" value="Restriction endonuclease-like"/>
    <property type="match status" value="1"/>
</dbReference>
<keyword evidence="7 14" id="KW-0067">ATP-binding</keyword>
<dbReference type="PANTHER" id="PTHR11070">
    <property type="entry name" value="UVRD / RECB / PCRA DNA HELICASE FAMILY MEMBER"/>
    <property type="match status" value="1"/>
</dbReference>
<dbReference type="InterPro" id="IPR011604">
    <property type="entry name" value="PDDEXK-like_dom_sf"/>
</dbReference>
<dbReference type="InterPro" id="IPR027417">
    <property type="entry name" value="P-loop_NTPase"/>
</dbReference>
<protein>
    <recommendedName>
        <fullName evidence="12">DNA 3'-5' helicase</fullName>
        <ecNumber evidence="12">5.6.2.4</ecNumber>
    </recommendedName>
</protein>
<evidence type="ECO:0000256" key="5">
    <source>
        <dbReference type="ARBA" id="ARBA00022806"/>
    </source>
</evidence>
<keyword evidence="3" id="KW-0227">DNA damage</keyword>
<evidence type="ECO:0000256" key="6">
    <source>
        <dbReference type="ARBA" id="ARBA00022839"/>
    </source>
</evidence>
<organism evidence="17 18">
    <name type="scientific">Candidatus Schekmanbacteria bacterium RBG_16_38_10</name>
    <dbReference type="NCBI Taxonomy" id="1817879"/>
    <lineage>
        <taxon>Bacteria</taxon>
        <taxon>Candidatus Schekmaniibacteriota</taxon>
    </lineage>
</organism>
<evidence type="ECO:0000256" key="1">
    <source>
        <dbReference type="ARBA" id="ARBA00022722"/>
    </source>
</evidence>
<dbReference type="Gene3D" id="1.10.486.10">
    <property type="entry name" value="PCRA, domain 4"/>
    <property type="match status" value="1"/>
</dbReference>
<name>A0A1F7RVC2_9BACT</name>
<feature type="domain" description="UvrD-like helicase ATP-binding" evidence="15">
    <location>
        <begin position="3"/>
        <end position="333"/>
    </location>
</feature>
<comment type="catalytic activity">
    <reaction evidence="11">
        <text>Couples ATP hydrolysis with the unwinding of duplex DNA by translocating in the 3'-5' direction.</text>
        <dbReference type="EC" id="5.6.2.4"/>
    </reaction>
</comment>
<feature type="binding site" evidence="14">
    <location>
        <begin position="24"/>
        <end position="31"/>
    </location>
    <ligand>
        <name>ATP</name>
        <dbReference type="ChEBI" id="CHEBI:30616"/>
    </ligand>
</feature>
<keyword evidence="1" id="KW-0540">Nuclease</keyword>
<keyword evidence="4 14" id="KW-0378">Hydrolase</keyword>
<dbReference type="CDD" id="cd17932">
    <property type="entry name" value="DEXQc_UvrD"/>
    <property type="match status" value="1"/>
</dbReference>
<evidence type="ECO:0000313" key="18">
    <source>
        <dbReference type="Proteomes" id="UP000178797"/>
    </source>
</evidence>
<evidence type="ECO:0000256" key="12">
    <source>
        <dbReference type="ARBA" id="ARBA00034808"/>
    </source>
</evidence>
<dbReference type="AlphaFoldDB" id="A0A1F7RVC2"/>
<dbReference type="PANTHER" id="PTHR11070:SF2">
    <property type="entry name" value="ATP-DEPENDENT DNA HELICASE SRS2"/>
    <property type="match status" value="1"/>
</dbReference>
<evidence type="ECO:0000256" key="13">
    <source>
        <dbReference type="ARBA" id="ARBA00048988"/>
    </source>
</evidence>
<dbReference type="Gene3D" id="3.90.320.10">
    <property type="match status" value="1"/>
</dbReference>
<evidence type="ECO:0000256" key="9">
    <source>
        <dbReference type="ARBA" id="ARBA00023204"/>
    </source>
</evidence>
<feature type="domain" description="UvrD-like helicase C-terminal" evidence="16">
    <location>
        <begin position="345"/>
        <end position="642"/>
    </location>
</feature>
<reference evidence="17 18" key="1">
    <citation type="journal article" date="2016" name="Nat. Commun.">
        <title>Thousands of microbial genomes shed light on interconnected biogeochemical processes in an aquifer system.</title>
        <authorList>
            <person name="Anantharaman K."/>
            <person name="Brown C.T."/>
            <person name="Hug L.A."/>
            <person name="Sharon I."/>
            <person name="Castelle C.J."/>
            <person name="Probst A.J."/>
            <person name="Thomas B.C."/>
            <person name="Singh A."/>
            <person name="Wilkins M.J."/>
            <person name="Karaoz U."/>
            <person name="Brodie E.L."/>
            <person name="Williams K.H."/>
            <person name="Hubbard S.S."/>
            <person name="Banfield J.F."/>
        </authorList>
    </citation>
    <scope>NUCLEOTIDE SEQUENCE [LARGE SCALE GENOMIC DNA]</scope>
</reference>
<keyword evidence="2 14" id="KW-0547">Nucleotide-binding</keyword>
<keyword evidence="5 14" id="KW-0347">Helicase</keyword>